<evidence type="ECO:0000313" key="2">
    <source>
        <dbReference type="EMBL" id="ULU01593.1"/>
    </source>
</evidence>
<feature type="compositionally biased region" description="Low complexity" evidence="1">
    <location>
        <begin position="1"/>
        <end position="14"/>
    </location>
</feature>
<dbReference type="Proteomes" id="UP000827892">
    <property type="component" value="Chromosome III"/>
</dbReference>
<evidence type="ECO:0000256" key="1">
    <source>
        <dbReference type="SAM" id="MobiDB-lite"/>
    </source>
</evidence>
<feature type="region of interest" description="Disordered" evidence="1">
    <location>
        <begin position="1"/>
        <end position="44"/>
    </location>
</feature>
<protein>
    <submittedName>
        <fullName evidence="3">Uncharacterized protein</fullName>
    </submittedName>
</protein>
<sequence length="356" mass="40988">MSNSRSQPRNSSPPGTLASASRNKTLHNPNIKQNERESNPLVSREPDFFSPEGACHKIYWSDCIAQMAMDILERQKAVTACEFDFLKPKLVEYTFTVCVRLRLPNEVRFTAALILNMYLTRQLCGLHEFIGQQAFDVQKKNREWDRMETNMERQIPLRILTAIQISTKIHSYHDSLSSRQVVNTLRVVGVPYNMSAVMESEQRVFKLIGHSIPDSPLEACEMALKVLTYTLNKRGMEEASRHDDLWQHCLIVLDVCFINHIELYDRFIRKCPFILKEGDEKRLTMSKIKCDILLLASATIQTAFNLCIGKQHLSEVALIVNKLLRCHPTYVEPLRQSIIELAQSRKTVEFSQCDDV</sequence>
<keyword evidence="5" id="KW-1185">Reference proteome</keyword>
<feature type="compositionally biased region" description="Polar residues" evidence="1">
    <location>
        <begin position="18"/>
        <end position="32"/>
    </location>
</feature>
<dbReference type="EMBL" id="CP092622">
    <property type="protein sequence ID" value="UMM24238.1"/>
    <property type="molecule type" value="Genomic_DNA"/>
</dbReference>
<reference evidence="2 4" key="2">
    <citation type="submission" date="2022-05" db="EMBL/GenBank/DDBJ databases">
        <title>Chromosome-level reference genomes for two strains of Caenorhabditis briggsae: an improved platform for comparative genomics.</title>
        <authorList>
            <person name="Stevens L."/>
            <person name="Andersen E.C."/>
        </authorList>
    </citation>
    <scope>NUCLEOTIDE SEQUENCE [LARGE SCALE GENOMIC DNA]</scope>
    <source>
        <strain evidence="2">QX1410_ONT</strain>
        <tissue evidence="2">Whole-organism</tissue>
    </source>
</reference>
<dbReference type="GO" id="GO:0035861">
    <property type="term" value="C:site of double-strand break"/>
    <property type="evidence" value="ECO:0007669"/>
    <property type="project" value="EnsemblMetazoa"/>
</dbReference>
<dbReference type="PANTHER" id="PTHR21615:SF2">
    <property type="entry name" value="CYCLIN N-TERMINAL DOMAIN-CONTAINING PROTEIN 1"/>
    <property type="match status" value="1"/>
</dbReference>
<gene>
    <name evidence="2" type="ORF">L3Y34_001723</name>
    <name evidence="3" type="ORF">L5515_004568</name>
</gene>
<dbReference type="EMBL" id="CP090893">
    <property type="protein sequence ID" value="ULU01593.1"/>
    <property type="molecule type" value="Genomic_DNA"/>
</dbReference>
<dbReference type="AlphaFoldDB" id="A0AAE9EQC6"/>
<evidence type="ECO:0000313" key="5">
    <source>
        <dbReference type="Proteomes" id="UP000829354"/>
    </source>
</evidence>
<organism evidence="3 5">
    <name type="scientific">Caenorhabditis briggsae</name>
    <dbReference type="NCBI Taxonomy" id="6238"/>
    <lineage>
        <taxon>Eukaryota</taxon>
        <taxon>Metazoa</taxon>
        <taxon>Ecdysozoa</taxon>
        <taxon>Nematoda</taxon>
        <taxon>Chromadorea</taxon>
        <taxon>Rhabditida</taxon>
        <taxon>Rhabditina</taxon>
        <taxon>Rhabditomorpha</taxon>
        <taxon>Rhabditoidea</taxon>
        <taxon>Rhabditidae</taxon>
        <taxon>Peloderinae</taxon>
        <taxon>Caenorhabditis</taxon>
    </lineage>
</organism>
<proteinExistence type="predicted"/>
<name>A0AAE9EQC6_CAEBR</name>
<evidence type="ECO:0000313" key="4">
    <source>
        <dbReference type="Proteomes" id="UP000827892"/>
    </source>
</evidence>
<evidence type="ECO:0000313" key="3">
    <source>
        <dbReference type="EMBL" id="UMM24238.1"/>
    </source>
</evidence>
<dbReference type="GO" id="GO:0007131">
    <property type="term" value="P:reciprocal meiotic recombination"/>
    <property type="evidence" value="ECO:0007669"/>
    <property type="project" value="EnsemblMetazoa"/>
</dbReference>
<reference evidence="3 5" key="1">
    <citation type="submission" date="2022-04" db="EMBL/GenBank/DDBJ databases">
        <title>Chromosome-level reference genomes for two strains of Caenorhabditis briggsae: an improved platform for comparative genomics.</title>
        <authorList>
            <person name="Stevens L."/>
            <person name="Andersen E."/>
        </authorList>
    </citation>
    <scope>NUCLEOTIDE SEQUENCE [LARGE SCALE GENOMIC DNA]</scope>
    <source>
        <strain evidence="3">VX34</strain>
        <tissue evidence="3">Whole-organism</tissue>
    </source>
</reference>
<dbReference type="Proteomes" id="UP000829354">
    <property type="component" value="Chromosome III"/>
</dbReference>
<dbReference type="PANTHER" id="PTHR21615">
    <property type="entry name" value="CYCLIN N-TERMINAL DOMAIN-CONTAINING PROTEIN 1"/>
    <property type="match status" value="1"/>
</dbReference>
<accession>A0AAE9EQC6</accession>